<dbReference type="HOGENOM" id="CLU_2578634_0_0_1"/>
<dbReference type="Gramene" id="KRH52221">
    <property type="protein sequence ID" value="KRH52221"/>
    <property type="gene ID" value="GLYMA_06G054100"/>
</dbReference>
<evidence type="ECO:0000313" key="3">
    <source>
        <dbReference type="Proteomes" id="UP000008827"/>
    </source>
</evidence>
<reference evidence="2" key="2">
    <citation type="submission" date="2018-02" db="UniProtKB">
        <authorList>
            <consortium name="EnsemblPlants"/>
        </authorList>
    </citation>
    <scope>IDENTIFICATION</scope>
    <source>
        <strain evidence="2">Williams 82</strain>
    </source>
</reference>
<evidence type="ECO:0000313" key="1">
    <source>
        <dbReference type="EMBL" id="KRH52221.1"/>
    </source>
</evidence>
<dbReference type="PaxDb" id="3847-GLYMA06G05665.1"/>
<evidence type="ECO:0000313" key="2">
    <source>
        <dbReference type="EnsemblPlants" id="KRH52221"/>
    </source>
</evidence>
<organism evidence="2">
    <name type="scientific">Glycine max</name>
    <name type="common">Soybean</name>
    <name type="synonym">Glycine hispida</name>
    <dbReference type="NCBI Taxonomy" id="3847"/>
    <lineage>
        <taxon>Eukaryota</taxon>
        <taxon>Viridiplantae</taxon>
        <taxon>Streptophyta</taxon>
        <taxon>Embryophyta</taxon>
        <taxon>Tracheophyta</taxon>
        <taxon>Spermatophyta</taxon>
        <taxon>Magnoliopsida</taxon>
        <taxon>eudicotyledons</taxon>
        <taxon>Gunneridae</taxon>
        <taxon>Pentapetalae</taxon>
        <taxon>rosids</taxon>
        <taxon>fabids</taxon>
        <taxon>Fabales</taxon>
        <taxon>Fabaceae</taxon>
        <taxon>Papilionoideae</taxon>
        <taxon>50 kb inversion clade</taxon>
        <taxon>NPAAA clade</taxon>
        <taxon>indigoferoid/millettioid clade</taxon>
        <taxon>Phaseoleae</taxon>
        <taxon>Glycine</taxon>
        <taxon>Glycine subgen. Soja</taxon>
    </lineage>
</organism>
<reference evidence="1" key="3">
    <citation type="submission" date="2018-07" db="EMBL/GenBank/DDBJ databases">
        <title>WGS assembly of Glycine max.</title>
        <authorList>
            <person name="Schmutz J."/>
            <person name="Cannon S."/>
            <person name="Schlueter J."/>
            <person name="Ma J."/>
            <person name="Mitros T."/>
            <person name="Nelson W."/>
            <person name="Hyten D."/>
            <person name="Song Q."/>
            <person name="Thelen J."/>
            <person name="Cheng J."/>
            <person name="Xu D."/>
            <person name="Hellsten U."/>
            <person name="May G."/>
            <person name="Yu Y."/>
            <person name="Sakurai T."/>
            <person name="Umezawa T."/>
            <person name="Bhattacharyya M."/>
            <person name="Sandhu D."/>
            <person name="Valliyodan B."/>
            <person name="Lindquist E."/>
            <person name="Peto M."/>
            <person name="Grant D."/>
            <person name="Shu S."/>
            <person name="Goodstein D."/>
            <person name="Barry K."/>
            <person name="Futrell-Griggs M."/>
            <person name="Abernathy B."/>
            <person name="Du J."/>
            <person name="Tian Z."/>
            <person name="Zhu L."/>
            <person name="Gill N."/>
            <person name="Joshi T."/>
            <person name="Libault M."/>
            <person name="Sethuraman A."/>
            <person name="Zhang X."/>
            <person name="Shinozaki K."/>
            <person name="Nguyen H."/>
            <person name="Wing R."/>
            <person name="Cregan P."/>
            <person name="Specht J."/>
            <person name="Grimwood J."/>
            <person name="Rokhsar D."/>
            <person name="Stacey G."/>
            <person name="Shoemaker R."/>
            <person name="Jackson S."/>
        </authorList>
    </citation>
    <scope>NUCLEOTIDE SEQUENCE</scope>
    <source>
        <tissue evidence="1">Callus</tissue>
    </source>
</reference>
<gene>
    <name evidence="1" type="ORF">GLYMA_06G054100</name>
</gene>
<protein>
    <submittedName>
        <fullName evidence="1 2">Uncharacterized protein</fullName>
    </submittedName>
</protein>
<proteinExistence type="predicted"/>
<dbReference type="EMBL" id="CM000839">
    <property type="protein sequence ID" value="KRH52221.1"/>
    <property type="molecule type" value="Genomic_DNA"/>
</dbReference>
<sequence length="81" mass="9134">MVTDRHGTGLLYLPLQKQAKIYMATIFGQTNCNSACITSLRNNFSRTCNLTLCTITHLKAETDDQTTGRKKKTKRKIINKA</sequence>
<dbReference type="AlphaFoldDB" id="K7KT90"/>
<reference evidence="1 2" key="1">
    <citation type="journal article" date="2010" name="Nature">
        <title>Genome sequence of the palaeopolyploid soybean.</title>
        <authorList>
            <person name="Schmutz J."/>
            <person name="Cannon S.B."/>
            <person name="Schlueter J."/>
            <person name="Ma J."/>
            <person name="Mitros T."/>
            <person name="Nelson W."/>
            <person name="Hyten D.L."/>
            <person name="Song Q."/>
            <person name="Thelen J.J."/>
            <person name="Cheng J."/>
            <person name="Xu D."/>
            <person name="Hellsten U."/>
            <person name="May G.D."/>
            <person name="Yu Y."/>
            <person name="Sakurai T."/>
            <person name="Umezawa T."/>
            <person name="Bhattacharyya M.K."/>
            <person name="Sandhu D."/>
            <person name="Valliyodan B."/>
            <person name="Lindquist E."/>
            <person name="Peto M."/>
            <person name="Grant D."/>
            <person name="Shu S."/>
            <person name="Goodstein D."/>
            <person name="Barry K."/>
            <person name="Futrell-Griggs M."/>
            <person name="Abernathy B."/>
            <person name="Du J."/>
            <person name="Tian Z."/>
            <person name="Zhu L."/>
            <person name="Gill N."/>
            <person name="Joshi T."/>
            <person name="Libault M."/>
            <person name="Sethuraman A."/>
            <person name="Zhang X.-C."/>
            <person name="Shinozaki K."/>
            <person name="Nguyen H.T."/>
            <person name="Wing R.A."/>
            <person name="Cregan P."/>
            <person name="Specht J."/>
            <person name="Grimwood J."/>
            <person name="Rokhsar D."/>
            <person name="Stacey G."/>
            <person name="Shoemaker R.C."/>
            <person name="Jackson S.A."/>
        </authorList>
    </citation>
    <scope>NUCLEOTIDE SEQUENCE [LARGE SCALE GENOMIC DNA]</scope>
    <source>
        <strain evidence="2">cv. Williams 82</strain>
        <tissue evidence="1">Callus</tissue>
    </source>
</reference>
<dbReference type="EnsemblPlants" id="KRH52221">
    <property type="protein sequence ID" value="KRH52221"/>
    <property type="gene ID" value="GLYMA_06G054100"/>
</dbReference>
<name>K7KT90_SOYBN</name>
<keyword evidence="3" id="KW-1185">Reference proteome</keyword>
<dbReference type="Proteomes" id="UP000008827">
    <property type="component" value="Chromosome 6"/>
</dbReference>
<accession>K7KT90</accession>
<dbReference type="InParanoid" id="K7KT90"/>